<dbReference type="Proteomes" id="UP000198939">
    <property type="component" value="Unassembled WGS sequence"/>
</dbReference>
<evidence type="ECO:0008006" key="5">
    <source>
        <dbReference type="Google" id="ProtNLM"/>
    </source>
</evidence>
<sequence length="109" mass="11556">MVSSEQLKAARALLRWEPSQLAEASGLSLSVIDRLESQPGELVSPSQETEALVGVLRTAGVMFFDEGPVDGGPGVRLLIKPSAAIDTNEDETVQYKEYLENDTPPGAGG</sequence>
<reference evidence="1" key="1">
    <citation type="submission" date="2016-10" db="EMBL/GenBank/DDBJ databases">
        <authorList>
            <person name="de Groot N.N."/>
        </authorList>
    </citation>
    <scope>NUCLEOTIDE SEQUENCE [LARGE SCALE GENOMIC DNA]</scope>
    <source>
        <strain evidence="1">CCBAU85039</strain>
    </source>
</reference>
<name>A0A1H8UIR3_9HYPH</name>
<dbReference type="InterPro" id="IPR010982">
    <property type="entry name" value="Lambda_DNA-bd_dom_sf"/>
</dbReference>
<accession>A0A1H8UIR3</accession>
<evidence type="ECO:0000313" key="4">
    <source>
        <dbReference type="Proteomes" id="UP000198939"/>
    </source>
</evidence>
<dbReference type="Gene3D" id="1.10.260.40">
    <property type="entry name" value="lambda repressor-like DNA-binding domains"/>
    <property type="match status" value="1"/>
</dbReference>
<dbReference type="InterPro" id="IPR001387">
    <property type="entry name" value="Cro/C1-type_HTH"/>
</dbReference>
<proteinExistence type="predicted"/>
<keyword evidence="4" id="KW-1185">Reference proteome</keyword>
<dbReference type="EMBL" id="FNXB01000044">
    <property type="protein sequence ID" value="SEI17305.1"/>
    <property type="molecule type" value="Genomic_DNA"/>
</dbReference>
<dbReference type="CDD" id="cd00093">
    <property type="entry name" value="HTH_XRE"/>
    <property type="match status" value="1"/>
</dbReference>
<organism evidence="1 3">
    <name type="scientific">Rhizobium tibeticum</name>
    <dbReference type="NCBI Taxonomy" id="501024"/>
    <lineage>
        <taxon>Bacteria</taxon>
        <taxon>Pseudomonadati</taxon>
        <taxon>Pseudomonadota</taxon>
        <taxon>Alphaproteobacteria</taxon>
        <taxon>Hyphomicrobiales</taxon>
        <taxon>Rhizobiaceae</taxon>
        <taxon>Rhizobium/Agrobacterium group</taxon>
        <taxon>Rhizobium</taxon>
    </lineage>
</organism>
<evidence type="ECO:0000313" key="3">
    <source>
        <dbReference type="Proteomes" id="UP000183063"/>
    </source>
</evidence>
<dbReference type="EMBL" id="FOCV01000034">
    <property type="protein sequence ID" value="SEP02833.1"/>
    <property type="molecule type" value="Genomic_DNA"/>
</dbReference>
<reference evidence="3" key="3">
    <citation type="submission" date="2016-10" db="EMBL/GenBank/DDBJ databases">
        <authorList>
            <person name="Wibberg D."/>
        </authorList>
    </citation>
    <scope>NUCLEOTIDE SEQUENCE [LARGE SCALE GENOMIC DNA]</scope>
</reference>
<protein>
    <recommendedName>
        <fullName evidence="5">HTH cro/C1-type domain-containing protein</fullName>
    </recommendedName>
</protein>
<dbReference type="RefSeq" id="WP_244541454.1">
    <property type="nucleotide sequence ID" value="NZ_FNXB01000044.1"/>
</dbReference>
<dbReference type="AlphaFoldDB" id="A0A1H8UIR3"/>
<dbReference type="Proteomes" id="UP000183063">
    <property type="component" value="Unassembled WGS sequence"/>
</dbReference>
<evidence type="ECO:0000313" key="2">
    <source>
        <dbReference type="EMBL" id="SEP02833.1"/>
    </source>
</evidence>
<gene>
    <name evidence="1" type="ORF">RTCCBAU85039_5602</name>
    <name evidence="2" type="ORF">SAMN05216228_103441</name>
</gene>
<evidence type="ECO:0000313" key="1">
    <source>
        <dbReference type="EMBL" id="SEI17305.1"/>
    </source>
</evidence>
<dbReference type="GO" id="GO:0003677">
    <property type="term" value="F:DNA binding"/>
    <property type="evidence" value="ECO:0007669"/>
    <property type="project" value="InterPro"/>
</dbReference>
<reference evidence="2 4" key="2">
    <citation type="submission" date="2016-10" db="EMBL/GenBank/DDBJ databases">
        <authorList>
            <person name="Varghese N."/>
            <person name="Submissions S."/>
        </authorList>
    </citation>
    <scope>NUCLEOTIDE SEQUENCE [LARGE SCALE GENOMIC DNA]</scope>
    <source>
        <strain evidence="2 4">CGMCC 1.7071</strain>
    </source>
</reference>
<dbReference type="STRING" id="501024.RTCCBAU85039_5602"/>